<dbReference type="EMBL" id="NCKV01000573">
    <property type="protein sequence ID" value="RWS30270.1"/>
    <property type="molecule type" value="Genomic_DNA"/>
</dbReference>
<dbReference type="GO" id="GO:0009887">
    <property type="term" value="P:animal organ morphogenesis"/>
    <property type="evidence" value="ECO:0007669"/>
    <property type="project" value="TreeGrafter"/>
</dbReference>
<dbReference type="AlphaFoldDB" id="A0A443SRV5"/>
<evidence type="ECO:0000256" key="4">
    <source>
        <dbReference type="ARBA" id="ARBA00022737"/>
    </source>
</evidence>
<comment type="subcellular location">
    <subcellularLocation>
        <location evidence="1">Secreted</location>
    </subcellularLocation>
</comment>
<dbReference type="GO" id="GO:0008045">
    <property type="term" value="P:motor neuron axon guidance"/>
    <property type="evidence" value="ECO:0007669"/>
    <property type="project" value="TreeGrafter"/>
</dbReference>
<dbReference type="Gene3D" id="2.170.300.10">
    <property type="entry name" value="Tie2 ligand-binding domain superfamily"/>
    <property type="match status" value="1"/>
</dbReference>
<feature type="disulfide bond" evidence="8">
    <location>
        <begin position="491"/>
        <end position="508"/>
    </location>
</feature>
<evidence type="ECO:0000259" key="11">
    <source>
        <dbReference type="PROSITE" id="PS51117"/>
    </source>
</evidence>
<evidence type="ECO:0000256" key="7">
    <source>
        <dbReference type="ARBA" id="ARBA00023292"/>
    </source>
</evidence>
<dbReference type="FunFam" id="2.10.25.10:FF:000048">
    <property type="entry name" value="Netrin 3"/>
    <property type="match status" value="1"/>
</dbReference>
<keyword evidence="6" id="KW-0325">Glycoprotein</keyword>
<dbReference type="InterPro" id="IPR002049">
    <property type="entry name" value="LE_dom"/>
</dbReference>
<dbReference type="Proteomes" id="UP000288716">
    <property type="component" value="Unassembled WGS sequence"/>
</dbReference>
<feature type="chain" id="PRO_5019556517" evidence="9">
    <location>
        <begin position="25"/>
        <end position="543"/>
    </location>
</feature>
<dbReference type="GO" id="GO:0005576">
    <property type="term" value="C:extracellular region"/>
    <property type="evidence" value="ECO:0007669"/>
    <property type="project" value="UniProtKB-SubCell"/>
</dbReference>
<evidence type="ECO:0000256" key="8">
    <source>
        <dbReference type="PROSITE-ProRule" id="PRU00460"/>
    </source>
</evidence>
<comment type="caution">
    <text evidence="12">The sequence shown here is derived from an EMBL/GenBank/DDBJ whole genome shotgun (WGS) entry which is preliminary data.</text>
</comment>
<dbReference type="STRING" id="299467.A0A443SRV5"/>
<feature type="domain" description="Laminin EGF-like" evidence="10">
    <location>
        <begin position="489"/>
        <end position="538"/>
    </location>
</feature>
<protein>
    <submittedName>
        <fullName evidence="12">Netrin-1-like protein</fullName>
    </submittedName>
</protein>
<evidence type="ECO:0000256" key="9">
    <source>
        <dbReference type="SAM" id="SignalP"/>
    </source>
</evidence>
<evidence type="ECO:0000313" key="12">
    <source>
        <dbReference type="EMBL" id="RWS30270.1"/>
    </source>
</evidence>
<evidence type="ECO:0000259" key="10">
    <source>
        <dbReference type="PROSITE" id="PS50027"/>
    </source>
</evidence>
<accession>A0A443SRV5</accession>
<feature type="disulfide bond" evidence="8">
    <location>
        <begin position="489"/>
        <end position="501"/>
    </location>
</feature>
<evidence type="ECO:0000313" key="13">
    <source>
        <dbReference type="Proteomes" id="UP000288716"/>
    </source>
</evidence>
<dbReference type="Pfam" id="PF00055">
    <property type="entry name" value="Laminin_N"/>
    <property type="match status" value="1"/>
</dbReference>
<dbReference type="GO" id="GO:0070983">
    <property type="term" value="P:dendrite guidance"/>
    <property type="evidence" value="ECO:0007669"/>
    <property type="project" value="UniProtKB-ARBA"/>
</dbReference>
<dbReference type="GO" id="GO:0044295">
    <property type="term" value="C:axonal growth cone"/>
    <property type="evidence" value="ECO:0007669"/>
    <property type="project" value="UniProtKB-ARBA"/>
</dbReference>
<evidence type="ECO:0000256" key="3">
    <source>
        <dbReference type="ARBA" id="ARBA00022729"/>
    </source>
</evidence>
<feature type="signal peptide" evidence="9">
    <location>
        <begin position="1"/>
        <end position="24"/>
    </location>
</feature>
<evidence type="ECO:0000256" key="1">
    <source>
        <dbReference type="ARBA" id="ARBA00004613"/>
    </source>
</evidence>
<keyword evidence="4" id="KW-0677">Repeat</keyword>
<dbReference type="CDD" id="cd00055">
    <property type="entry name" value="EGF_Lam"/>
    <property type="match status" value="3"/>
</dbReference>
<dbReference type="PROSITE" id="PS50027">
    <property type="entry name" value="EGF_LAM_2"/>
    <property type="match status" value="1"/>
</dbReference>
<feature type="domain" description="Laminin N-terminal" evidence="11">
    <location>
        <begin position="50"/>
        <end position="319"/>
    </location>
</feature>
<feature type="disulfide bond" evidence="8">
    <location>
        <begin position="522"/>
        <end position="536"/>
    </location>
</feature>
<dbReference type="FunFam" id="2.10.25.10:FF:000081">
    <property type="entry name" value="Netrin 1"/>
    <property type="match status" value="1"/>
</dbReference>
<name>A0A443SRV5_9ACAR</name>
<dbReference type="GO" id="GO:2000289">
    <property type="term" value="P:regulation of photoreceptor cell axon guidance"/>
    <property type="evidence" value="ECO:0007669"/>
    <property type="project" value="UniProtKB-ARBA"/>
</dbReference>
<dbReference type="PANTHER" id="PTHR10574">
    <property type="entry name" value="NETRIN/LAMININ-RELATED"/>
    <property type="match status" value="1"/>
</dbReference>
<dbReference type="OrthoDB" id="5984158at2759"/>
<keyword evidence="2" id="KW-0964">Secreted</keyword>
<dbReference type="Gene3D" id="2.10.25.10">
    <property type="entry name" value="Laminin"/>
    <property type="match status" value="1"/>
</dbReference>
<reference evidence="12 13" key="1">
    <citation type="journal article" date="2018" name="Gigascience">
        <title>Genomes of trombidid mites reveal novel predicted allergens and laterally-transferred genes associated with secondary metabolism.</title>
        <authorList>
            <person name="Dong X."/>
            <person name="Chaisiri K."/>
            <person name="Xia D."/>
            <person name="Armstrong S.D."/>
            <person name="Fang Y."/>
            <person name="Donnelly M.J."/>
            <person name="Kadowaki T."/>
            <person name="McGarry J.W."/>
            <person name="Darby A.C."/>
            <person name="Makepeace B.L."/>
        </authorList>
    </citation>
    <scope>NUCLEOTIDE SEQUENCE [LARGE SCALE GENOMIC DNA]</scope>
    <source>
        <strain evidence="12">UoL-UT</strain>
    </source>
</reference>
<proteinExistence type="predicted"/>
<dbReference type="PANTHER" id="PTHR10574:SF365">
    <property type="entry name" value="NETRIN-A-RELATED"/>
    <property type="match status" value="1"/>
</dbReference>
<dbReference type="GO" id="GO:0005604">
    <property type="term" value="C:basement membrane"/>
    <property type="evidence" value="ECO:0007669"/>
    <property type="project" value="TreeGrafter"/>
</dbReference>
<dbReference type="SMART" id="SM00180">
    <property type="entry name" value="EGF_Lam"/>
    <property type="match status" value="3"/>
</dbReference>
<dbReference type="Gene3D" id="2.60.120.260">
    <property type="entry name" value="Galactose-binding domain-like"/>
    <property type="match status" value="1"/>
</dbReference>
<keyword evidence="13" id="KW-1185">Reference proteome</keyword>
<evidence type="ECO:0000256" key="2">
    <source>
        <dbReference type="ARBA" id="ARBA00022525"/>
    </source>
</evidence>
<keyword evidence="7 8" id="KW-0424">Laminin EGF-like domain</keyword>
<evidence type="ECO:0000256" key="5">
    <source>
        <dbReference type="ARBA" id="ARBA00023157"/>
    </source>
</evidence>
<keyword evidence="5 8" id="KW-1015">Disulfide bond</keyword>
<gene>
    <name evidence="12" type="ORF">B4U80_07294</name>
</gene>
<dbReference type="GO" id="GO:0009888">
    <property type="term" value="P:tissue development"/>
    <property type="evidence" value="ECO:0007669"/>
    <property type="project" value="TreeGrafter"/>
</dbReference>
<dbReference type="VEuPathDB" id="VectorBase:LDEU001770"/>
<feature type="disulfide bond" evidence="8">
    <location>
        <begin position="510"/>
        <end position="519"/>
    </location>
</feature>
<dbReference type="SUPFAM" id="SSF57196">
    <property type="entry name" value="EGF/Laminin"/>
    <property type="match status" value="3"/>
</dbReference>
<dbReference type="InterPro" id="IPR050440">
    <property type="entry name" value="Laminin/Netrin_ECM"/>
</dbReference>
<dbReference type="InterPro" id="IPR008211">
    <property type="entry name" value="Laminin_N"/>
</dbReference>
<dbReference type="PROSITE" id="PS01248">
    <property type="entry name" value="EGF_LAM_1"/>
    <property type="match status" value="1"/>
</dbReference>
<dbReference type="GO" id="GO:0008347">
    <property type="term" value="P:glial cell migration"/>
    <property type="evidence" value="ECO:0007669"/>
    <property type="project" value="UniProtKB-ARBA"/>
</dbReference>
<dbReference type="PROSITE" id="PS51117">
    <property type="entry name" value="LAMININ_NTER"/>
    <property type="match status" value="1"/>
</dbReference>
<sequence length="543" mass="60815">MKVLRVLQVMLFIAFIKKWSSSEASILRMRSSDLLSASLPVDPCYDEFGNPRRCIPSFVNAAFNKDVKVSSECGSFASRYCISSTDEKGETIHNCHICDKSNPKLRHPSAYLTDLNNPNNVTCWVSEPFTSEAENVTLTLSLGKKYELTYISLQFCSKKPDSMAIFKSMDYGDTWHPFQYYSSQCRKVFGRQNRATITKANEQEPLCTDSNSDPTPGGRIAFSTLEGRPSAYDFDNSPVLQDWVTATDIKIAFTRMNALPPRPQLETNTLGGDFGVGGEEGDDLLEYNNDTDTSNLLMADYKPDNSYFYAVSDFSVGGRCKCNGHASRYGAALLRNAISENGARVAIVKNFSEGVAHFCFVNFQDSFIRAIYMKICRLCVHNKKGQLVCDCKHNTAGRDCEKCKQFHFDKPWGRATAHDAHECKQCNCNLHARRCRFNMELFKLSGRKSGGVCLKCRHNTAGSHCHYCKEGYFRDHTKPITHRKVCKPCECHPIGASGRICNQTTGQCPCKDGVTGLTCNRCSKGYQQTRSPIAPCISKHCDH</sequence>
<dbReference type="Pfam" id="PF00053">
    <property type="entry name" value="EGF_laminin"/>
    <property type="match status" value="3"/>
</dbReference>
<keyword evidence="3 9" id="KW-0732">Signal</keyword>
<organism evidence="12 13">
    <name type="scientific">Leptotrombidium deliense</name>
    <dbReference type="NCBI Taxonomy" id="299467"/>
    <lineage>
        <taxon>Eukaryota</taxon>
        <taxon>Metazoa</taxon>
        <taxon>Ecdysozoa</taxon>
        <taxon>Arthropoda</taxon>
        <taxon>Chelicerata</taxon>
        <taxon>Arachnida</taxon>
        <taxon>Acari</taxon>
        <taxon>Acariformes</taxon>
        <taxon>Trombidiformes</taxon>
        <taxon>Prostigmata</taxon>
        <taxon>Anystina</taxon>
        <taxon>Parasitengona</taxon>
        <taxon>Trombiculoidea</taxon>
        <taxon>Trombiculidae</taxon>
        <taxon>Leptotrombidium</taxon>
    </lineage>
</organism>
<evidence type="ECO:0000256" key="6">
    <source>
        <dbReference type="ARBA" id="ARBA00023180"/>
    </source>
</evidence>
<dbReference type="SMART" id="SM00136">
    <property type="entry name" value="LamNT"/>
    <property type="match status" value="1"/>
</dbReference>